<comment type="subcellular location">
    <molecule>Surface protein gp120</molecule>
    <subcellularLocation>
        <location evidence="32">Virion membrane</location>
        <topology evidence="32">Peripheral membrane protein</topology>
    </subcellularLocation>
    <subcellularLocation>
        <location evidence="32">Host cell membrane</location>
        <topology evidence="32">Peripheral membrane protein</topology>
    </subcellularLocation>
    <subcellularLocation>
        <location evidence="32">Host endosome membrane</location>
        <topology evidence="32">Single-pass type I membrane protein</topology>
    </subcellularLocation>
    <text evidence="32">The surface protein is not anchored to the viral envelope, but associates with the extravirion surface through its binding to TM. It is probably concentrated at the site of budding and incorporated into the virions possibly by contacts between the cytoplasmic tail of Env and the N-terminus of Gag.</text>
</comment>
<keyword evidence="15 32" id="KW-0053">Apoptosis</keyword>
<evidence type="ECO:0000259" key="36">
    <source>
        <dbReference type="Pfam" id="PF00517"/>
    </source>
</evidence>
<evidence type="ECO:0000256" key="9">
    <source>
        <dbReference type="ARBA" id="ARBA00022511"/>
    </source>
</evidence>
<dbReference type="InterPro" id="IPR036377">
    <property type="entry name" value="Gp120_core_sf"/>
</dbReference>
<dbReference type="Pfam" id="PF00516">
    <property type="entry name" value="GP120"/>
    <property type="match status" value="1"/>
</dbReference>
<evidence type="ECO:0000256" key="30">
    <source>
        <dbReference type="ARBA" id="ARBA00023288"/>
    </source>
</evidence>
<comment type="PTM">
    <text evidence="32">Specific enzymatic cleavages in vivo yield mature proteins. Envelope glycoproteins are synthesized as a inactive precursor that is heavily N-glycosylated and processed likely by host cell furin in the Golgi to yield the mature SU and TM proteins. The cleavage site between SU and TM requires the minimal sequence [KR]-X-[KR]-R. About 2 of the 9 disulfide bonds of gp41 are reduced by P4HB/PDI, following binding to CD4 receptor.</text>
</comment>
<evidence type="ECO:0000256" key="15">
    <source>
        <dbReference type="ARBA" id="ARBA00022703"/>
    </source>
</evidence>
<dbReference type="Pfam" id="PF00517">
    <property type="entry name" value="GP41"/>
    <property type="match status" value="1"/>
</dbReference>
<evidence type="ECO:0000256" key="11">
    <source>
        <dbReference type="ARBA" id="ARBA00022581"/>
    </source>
</evidence>
<feature type="site" description="Cleavage; by host furin" evidence="32">
    <location>
        <begin position="515"/>
        <end position="516"/>
    </location>
</feature>
<dbReference type="Gene3D" id="1.20.5.490">
    <property type="entry name" value="Single helix bin"/>
    <property type="match status" value="1"/>
</dbReference>
<keyword evidence="12 32" id="KW-1162">Viral penetration into host cytoplasm</keyword>
<evidence type="ECO:0000256" key="6">
    <source>
        <dbReference type="ARBA" id="ARBA00004650"/>
    </source>
</evidence>
<feature type="region of interest" description="Fusion peptide" evidence="32">
    <location>
        <begin position="516"/>
        <end position="536"/>
    </location>
</feature>
<keyword evidence="30 32" id="KW-0449">Lipoprotein</keyword>
<dbReference type="GO" id="GO:0055036">
    <property type="term" value="C:virion membrane"/>
    <property type="evidence" value="ECO:0007669"/>
    <property type="project" value="UniProtKB-SubCell"/>
</dbReference>
<comment type="subcellular location">
    <molecule>Transmembrane protein gp41</molecule>
    <subcellularLocation>
        <location evidence="32">Virion membrane</location>
        <topology evidence="32">Single-pass type I membrane protein</topology>
    </subcellularLocation>
    <subcellularLocation>
        <location evidence="32">Host cell membrane</location>
        <topology evidence="32">Single-pass type I membrane protein</topology>
    </subcellularLocation>
    <subcellularLocation>
        <location evidence="32">Host endosome membrane</location>
        <topology evidence="32">Single-pass type I membrane protein</topology>
    </subcellularLocation>
    <text evidence="32">It is probably concentrated at the site of budding and incorporated into the virions possibly by contacts between the cytoplasmic tail of Env and the N-terminus of Gag.</text>
</comment>
<evidence type="ECO:0000256" key="5">
    <source>
        <dbReference type="ARBA" id="ARBA00004578"/>
    </source>
</evidence>
<feature type="transmembrane region" description="Helical" evidence="33">
    <location>
        <begin position="682"/>
        <end position="709"/>
    </location>
</feature>
<evidence type="ECO:0000256" key="29">
    <source>
        <dbReference type="ARBA" id="ARBA00023280"/>
    </source>
</evidence>
<feature type="short sequence motif" description="YXXL motif; contains endocytosis signal" evidence="32">
    <location>
        <begin position="716"/>
        <end position="719"/>
    </location>
</feature>
<feature type="region of interest" description="V5" evidence="32">
    <location>
        <begin position="465"/>
        <end position="475"/>
    </location>
</feature>
<dbReference type="GO" id="GO:0019064">
    <property type="term" value="P:fusion of virus membrane with host plasma membrane"/>
    <property type="evidence" value="ECO:0007669"/>
    <property type="project" value="UniProtKB-UniRule"/>
</dbReference>
<keyword evidence="22 32" id="KW-1133">Transmembrane helix</keyword>
<comment type="caution">
    <text evidence="32 33">Lacks conserved residue(s) required for the propagation of feature annotation.</text>
</comment>
<keyword evidence="31 32" id="KW-1160">Virus entry into host cell</keyword>
<evidence type="ECO:0000256" key="20">
    <source>
        <dbReference type="ARBA" id="ARBA00022879"/>
    </source>
</evidence>
<dbReference type="SUPFAM" id="SSF56502">
    <property type="entry name" value="gp120 core"/>
    <property type="match status" value="2"/>
</dbReference>
<evidence type="ECO:0000256" key="18">
    <source>
        <dbReference type="ARBA" id="ARBA00022844"/>
    </source>
</evidence>
<comment type="subcellular location">
    <subcellularLocation>
        <location evidence="3">Host cell membrane</location>
        <topology evidence="3">Peripheral membrane protein</topology>
    </subcellularLocation>
    <subcellularLocation>
        <location evidence="1">Host cell membrane</location>
        <topology evidence="1">Single-pass type I membrane protein</topology>
    </subcellularLocation>
    <subcellularLocation>
        <location evidence="2">Host endosome membrane</location>
        <topology evidence="2">Peripheral membrane protein</topology>
    </subcellularLocation>
    <subcellularLocation>
        <location evidence="5">Host endosome membrane</location>
        <topology evidence="5">Single-pass type I membrane protein</topology>
    </subcellularLocation>
    <subcellularLocation>
        <location evidence="6">Virion membrane</location>
        <topology evidence="6">Peripheral membrane protein</topology>
    </subcellularLocation>
    <subcellularLocation>
        <location evidence="4">Virion membrane</location>
        <topology evidence="4">Single-pass type I membrane protein</topology>
    </subcellularLocation>
</comment>
<dbReference type="FunFam" id="2.170.40.20:FF:000002">
    <property type="entry name" value="Envelope glycoprotein gp160"/>
    <property type="match status" value="1"/>
</dbReference>
<evidence type="ECO:0000256" key="34">
    <source>
        <dbReference type="SAM" id="MobiDB-lite"/>
    </source>
</evidence>
<dbReference type="GO" id="GO:0039654">
    <property type="term" value="P:fusion of virus membrane with host endosome membrane"/>
    <property type="evidence" value="ECO:0007669"/>
    <property type="project" value="UniProtKB-UniRule"/>
</dbReference>
<evidence type="ECO:0000256" key="32">
    <source>
        <dbReference type="HAMAP-Rule" id="MF_04083"/>
    </source>
</evidence>
<keyword evidence="26 32" id="KW-0564">Palmitate</keyword>
<feature type="region of interest" description="MPER; binding to GalCer" evidence="32">
    <location>
        <begin position="666"/>
        <end position="687"/>
    </location>
</feature>
<dbReference type="GO" id="GO:0019031">
    <property type="term" value="C:viral envelope"/>
    <property type="evidence" value="ECO:0007669"/>
    <property type="project" value="UniProtKB-KW"/>
</dbReference>
<comment type="domain">
    <text evidence="32">The CD4-binding region is targeted by the antibody b12.</text>
</comment>
<sequence>MRVKGTQKNSQHLLRWGIMIFGIIICSAAGNLWVTVYYGVPVWKDADTTLFCASDAKAYEKEVHNVWATHACVPTDPNPQEIKLENVTEEFNMWKNNMVEQMHTDIISLWDQSLQPCVKLTPLCVTLNCSDYNGTKTSNDSNSNITVEPGMSGEIKDCSYNVTTVLRDKQKKVHSLFYRLDVVQINNNSNLYRFINCNTSAITQACPKVTFEPIPIHYCAPAGFAILKCNNNTFNGTGPCNNVSTVQCTHGIKPVVSTQLLLNGSLAEEEIMIRSENITNNAKNIIVQFKEPVKINCSRPNNNTRKGVHIGPGQAFYTTGEVVGDIRQAHCNVSRTEWNEALQKVAKKLQTYFGNKTIIFTNSSGGDPEITTHSFNCRGEFFYCNTSKLFNSTFYSNSTFNSTLGINGTNSTESNNTITLQCRIKQIINMWQRTGQAMYAPPIQGIINCVSNITGLILTRDGGNNNSSNETFRPGGGDMRDNWRSELYKYKVVKIEPLGVAPTKARRRVVEREKRAVGIGAVLFGFLGAAGSTMGAASITLTVQARNLLSGIVQQQSNLLRAIEAQQHLLKLTVWGIKQLQARVLAVERYLKDQQLLGIWGCSGKLICTTTVPWNSSWSNKSYNEIWDNMTWLQWDKEISNYTQIIYQLIEESQNQQEKNEKDLLALDKWASLWTWFDISRWLWYIRIFIMIVGGLIGLRIIFAVLSIINRVRQGYSPLSFQTLTPSPRDLGRPERTEEEGGEQDSGRSIRLVNGFLALAWDDLRSLCLWSYHRLRDFILIAARTVELLGHSSLKGLRLGWEGLKYLWNLLAYWGRELKNSAINLFDTTAVAVANWTDRAIEVIQRLGRGIYHIPRRIRQGLERALL</sequence>
<feature type="region of interest" description="V2" evidence="32">
    <location>
        <begin position="158"/>
        <end position="197"/>
    </location>
</feature>
<accession>A0A6C1ABW8</accession>
<feature type="lipid moiety-binding region" description="S-palmitoyl cysteine; by host" evidence="32">
    <location>
        <position position="768"/>
    </location>
</feature>
<keyword evidence="10 32" id="KW-1165">Clathrin-mediated endocytosis of virus by host</keyword>
<comment type="domain">
    <text evidence="32 33">The 17 amino acids long immunosuppressive region is present in many retroviral envelope proteins. Synthetic peptides derived from this relatively conserved sequence inhibit immune function in vitro and in vivo.</text>
</comment>
<keyword evidence="14 32" id="KW-0812">Transmembrane</keyword>
<feature type="disulfide bond" evidence="32">
    <location>
        <begin position="52"/>
        <end position="72"/>
    </location>
</feature>
<comment type="PTM">
    <text evidence="32">Palmitoylation of the transmembrane protein and of Env polyprotein (prior to its proteolytic cleavage) is essential for their association with host cell membrane lipid rafts. Palmitoylation is therefore required for envelope trafficking to classical lipid rafts, but not for viral replication.</text>
</comment>
<feature type="region of interest" description="Disordered" evidence="34">
    <location>
        <begin position="723"/>
        <end position="747"/>
    </location>
</feature>
<evidence type="ECO:0000256" key="33">
    <source>
        <dbReference type="RuleBase" id="RU363095"/>
    </source>
</evidence>
<organism evidence="37">
    <name type="scientific">Human immunodeficiency virus type 1</name>
    <name type="common">HIV-1</name>
    <dbReference type="NCBI Taxonomy" id="11676"/>
    <lineage>
        <taxon>Viruses</taxon>
        <taxon>Riboviria</taxon>
        <taxon>Pararnavirae</taxon>
        <taxon>Artverviricota</taxon>
        <taxon>Revtraviricetes</taxon>
        <taxon>Ortervirales</taxon>
        <taxon>Retroviridae</taxon>
        <taxon>Orthoretrovirinae</taxon>
        <taxon>Lentivirus</taxon>
        <taxon>Lentivirus humimdef1</taxon>
    </lineage>
</organism>
<gene>
    <name evidence="32 37" type="primary">env</name>
</gene>
<comment type="subunit">
    <text evidence="32">The mature envelope protein (Env) consists of a homotrimer of non-covalently associated gp120-gp41 heterodimers. The resulting complex protrudes from the virus surface as a spike. There seems to be as few as 10 spikes on the average virion. Surface protein gp120 interacts with host CD4, CCR5 and CXCR4. Gp120 also interacts with the C-type lectins CD209/DC-SIGN and CLEC4M/DC-SIGNR (collectively referred to as DC-SIGN(R)). Gp120 and gp41 interact with GalCer. Gp120 interacts with host ITGA4/ITGB7 complex; on CD4+ T-cells, this interaction results in rapid activation of integrin ITGAL/LFA-1, which facilitates efficient cell-to-cell spreading of HIV-1. Gp120 interacts with cell-associated heparan sulfate; this interaction increases virus infectivity on permissive cells and may be involved in infection of CD4- cells.</text>
</comment>
<evidence type="ECO:0000256" key="19">
    <source>
        <dbReference type="ARBA" id="ARBA00022870"/>
    </source>
</evidence>
<dbReference type="GO" id="GO:0052031">
    <property type="term" value="P:symbiont-mediated perturbation of host defense response"/>
    <property type="evidence" value="ECO:0007669"/>
    <property type="project" value="UniProtKB-UniRule"/>
</dbReference>
<dbReference type="InterPro" id="IPR037527">
    <property type="entry name" value="Gp160"/>
</dbReference>
<evidence type="ECO:0000256" key="2">
    <source>
        <dbReference type="ARBA" id="ARBA00004433"/>
    </source>
</evidence>
<keyword evidence="23 32" id="KW-1039">Host endosome</keyword>
<keyword evidence="18 32" id="KW-0946">Virion</keyword>
<comment type="function">
    <text evidence="32">Envelope glycoprotein gp160: Oligomerizes in the host endoplasmic reticulum into predominantly trimers. In a second time, gp160 transits in the host Golgi, where glycosylation is completed. The precursor is then proteolytically cleaved in the trans-Golgi and thereby activated by cellular furin or furin-like proteases to produce gp120 and gp41.</text>
</comment>
<dbReference type="Gene3D" id="1.10.287.210">
    <property type="match status" value="1"/>
</dbReference>
<evidence type="ECO:0000256" key="17">
    <source>
        <dbReference type="ARBA" id="ARBA00022804"/>
    </source>
</evidence>
<dbReference type="HAMAP" id="MF_04083">
    <property type="entry name" value="HIV_ENV"/>
    <property type="match status" value="1"/>
</dbReference>
<feature type="disulfide bond" evidence="32">
    <location>
        <begin position="602"/>
        <end position="608"/>
    </location>
</feature>
<feature type="coiled-coil region" evidence="32">
    <location>
        <begin position="637"/>
        <end position="671"/>
    </location>
</feature>
<evidence type="ECO:0000256" key="3">
    <source>
        <dbReference type="ARBA" id="ARBA00004505"/>
    </source>
</evidence>
<dbReference type="GO" id="GO:0016020">
    <property type="term" value="C:membrane"/>
    <property type="evidence" value="ECO:0007669"/>
    <property type="project" value="UniProtKB-UniRule"/>
</dbReference>
<proteinExistence type="inferred from homology"/>
<protein>
    <recommendedName>
        <fullName evidence="32">Envelope glycoprotein gp160</fullName>
    </recommendedName>
    <alternativeName>
        <fullName evidence="32">Env polyprotein</fullName>
    </alternativeName>
    <component>
        <recommendedName>
            <fullName evidence="32">Surface protein gp120</fullName>
            <shortName evidence="32">SU</shortName>
        </recommendedName>
        <alternativeName>
            <fullName evidence="32">Glycoprotein 120</fullName>
            <shortName evidence="32">gp120</shortName>
        </alternativeName>
    </component>
    <component>
        <recommendedName>
            <fullName evidence="32">Transmembrane protein gp41</fullName>
            <shortName evidence="32">TM</shortName>
        </recommendedName>
        <alternativeName>
            <fullName evidence="32">Glycoprotein 41</fullName>
            <shortName evidence="32">gp41</shortName>
        </alternativeName>
    </component>
</protein>
<keyword evidence="20 32" id="KW-0261">Viral envelope protein</keyword>
<feature type="transmembrane region" description="Helical" evidence="33">
    <location>
        <begin position="16"/>
        <end position="40"/>
    </location>
</feature>
<feature type="domain" description="Human immunodeficiency virus 1 envelope glycoprotein Gp120" evidence="35">
    <location>
        <begin position="32"/>
        <end position="515"/>
    </location>
</feature>
<feature type="topological domain" description="Cytoplasmic" evidence="32">
    <location>
        <begin position="710"/>
        <end position="867"/>
    </location>
</feature>
<keyword evidence="19 32" id="KW-1043">Host membrane</keyword>
<evidence type="ECO:0000256" key="8">
    <source>
        <dbReference type="ARBA" id="ARBA00022510"/>
    </source>
</evidence>
<comment type="miscellaneous">
    <text evidence="32">HIV-1 lineages are divided in three main groups, M (for Major), O (for Outlier), and N (for New, or Non-M, Non-O). The vast majority of strains found worldwide belong to the group M. Group O seems to be endemic to and largely confined to Cameroon and neighboring countries in West Central Africa, where these viruses represent a small minority of HIV-1 strains. The group N is represented by a limited number of isolates from Cameroonian persons. The group M is further subdivided in 9 clades or subtypes (A to D, F to H, J and K).</text>
</comment>
<organismHost>
    <name type="scientific">Homo sapiens</name>
    <name type="common">Human</name>
    <dbReference type="NCBI Taxonomy" id="9606"/>
</organismHost>
<dbReference type="GO" id="GO:0005198">
    <property type="term" value="F:structural molecule activity"/>
    <property type="evidence" value="ECO:0007669"/>
    <property type="project" value="UniProtKB-UniRule"/>
</dbReference>
<dbReference type="EMBL" id="MN791875">
    <property type="protein sequence ID" value="QIC98508.1"/>
    <property type="molecule type" value="Genomic_RNA"/>
</dbReference>
<evidence type="ECO:0000256" key="25">
    <source>
        <dbReference type="ARBA" id="ARBA00023136"/>
    </source>
</evidence>
<evidence type="ECO:0000256" key="10">
    <source>
        <dbReference type="ARBA" id="ARBA00022570"/>
    </source>
</evidence>
<feature type="domain" description="Retroviral envelope protein GP41-like" evidence="36">
    <location>
        <begin position="534"/>
        <end position="725"/>
    </location>
</feature>
<dbReference type="InterPro" id="IPR000328">
    <property type="entry name" value="GP41-like"/>
</dbReference>
<feature type="short sequence motif" description="Di-leucine internalization motif" evidence="32">
    <location>
        <begin position="866"/>
        <end position="867"/>
    </location>
</feature>
<keyword evidence="17 32" id="KW-1161">Viral attachment to host cell</keyword>
<evidence type="ECO:0000313" key="37">
    <source>
        <dbReference type="EMBL" id="QIC98508.1"/>
    </source>
</evidence>
<feature type="disulfide bond" evidence="32">
    <location>
        <begin position="219"/>
        <end position="248"/>
    </location>
</feature>
<dbReference type="GO" id="GO:1903911">
    <property type="term" value="P:positive regulation of receptor clustering"/>
    <property type="evidence" value="ECO:0007669"/>
    <property type="project" value="UniProtKB-UniRule"/>
</dbReference>
<evidence type="ECO:0000256" key="28">
    <source>
        <dbReference type="ARBA" id="ARBA00023180"/>
    </source>
</evidence>
<comment type="domain">
    <text evidence="32">Some of the most genetically diverse regions of the viral genome are present in Env. They are called variable regions 1 through 5 (V1 through V5). Coreceptor usage of gp120 is determined mainly by the primary structure of the third variable region (V3) in the outer domain of gp120. The sequence of V3 determines which coreceptor, CCR5 and/or CXCR4 (corresponding to R5/macrophage, X4/T cell and R5X4/T cell and macrophage tropism), is used to trigger the fusion potential of the Env complex, and hence which cells the virus can infect. Binding to CCR5 involves a region adjacent in addition to V3.</text>
</comment>
<feature type="region of interest" description="Immunosuppression" evidence="32">
    <location>
        <begin position="578"/>
        <end position="596"/>
    </location>
</feature>
<evidence type="ECO:0000256" key="13">
    <source>
        <dbReference type="ARBA" id="ARBA00022685"/>
    </source>
</evidence>
<keyword evidence="24 32" id="KW-0175">Coiled coil</keyword>
<evidence type="ECO:0000259" key="35">
    <source>
        <dbReference type="Pfam" id="PF00516"/>
    </source>
</evidence>
<evidence type="ECO:0000256" key="23">
    <source>
        <dbReference type="ARBA" id="ARBA00023046"/>
    </source>
</evidence>
<feature type="region of interest" description="CD4-binding loop" evidence="32">
    <location>
        <begin position="363"/>
        <end position="373"/>
    </location>
</feature>
<evidence type="ECO:0000256" key="31">
    <source>
        <dbReference type="ARBA" id="ARBA00023296"/>
    </source>
</evidence>
<evidence type="ECO:0000256" key="27">
    <source>
        <dbReference type="ARBA" id="ARBA00023157"/>
    </source>
</evidence>
<evidence type="ECO:0000256" key="1">
    <source>
        <dbReference type="ARBA" id="ARBA00004402"/>
    </source>
</evidence>
<keyword evidence="11 32" id="KW-0945">Host-virus interaction</keyword>
<comment type="function">
    <text evidence="32">Surface protein gp120: Attaches the virus to the host lymphoid cell by binding to the primary receptor CD4. This interaction induces a structural rearrangement creating a high affinity binding site for a chemokine coreceptor like CXCR4 and/or CCR5. Acts as a ligand for CD209/DC-SIGN and CLEC4M/DC-SIGNR, which are respectively found on dendritic cells (DCs), and on endothelial cells of liver sinusoids and lymph node sinuses. These interactions allow capture of viral particles at mucosal surfaces by these cells and subsequent transmission to permissive cells. HIV subverts the migration properties of dendritic cells to gain access to CD4+ T-cells in lymph nodes. Virus transmission to permissive T-cells occurs either in trans (without DCs infection, through viral capture and transmission), or in cis (following DCs productive infection, through the usual CD4-gp120 interaction), thereby inducing a robust infection. In trans infection, bound virions remain infectious over days and it is proposed that they are not degraded, but protected in non-lysosomal acidic organelles within the DCs close to the cell membrane thus contributing to the viral infectious potential during DCs' migration from the periphery to the lymphoid tissues. On arrival at lymphoid tissues, intact virions recycle back to DCs' cell surface allowing virus transmission to CD4+ T-cells.</text>
</comment>
<dbReference type="FunFam" id="1.10.287.210:FF:000001">
    <property type="entry name" value="Envelope glycoprotein gp160"/>
    <property type="match status" value="1"/>
</dbReference>
<evidence type="ECO:0000256" key="22">
    <source>
        <dbReference type="ARBA" id="ARBA00022989"/>
    </source>
</evidence>
<evidence type="ECO:0000256" key="16">
    <source>
        <dbReference type="ARBA" id="ARBA00022729"/>
    </source>
</evidence>
<evidence type="ECO:0000256" key="14">
    <source>
        <dbReference type="ARBA" id="ARBA00022692"/>
    </source>
</evidence>
<comment type="domain">
    <text evidence="32">The membrane proximal external region (MPER) present in gp41 is a tryptophan-rich region recognized by the antibodies 2F5, Z13, and 4E10. MPER seems to play a role in fusion.</text>
</comment>
<feature type="chain" id="PRO_5025740531" description="Envelope glycoprotein gp160" evidence="32">
    <location>
        <begin position="31"/>
        <end position="867"/>
    </location>
</feature>
<keyword evidence="8 32" id="KW-1170">Fusion of virus membrane with host endosomal membrane</keyword>
<dbReference type="CDD" id="cd09909">
    <property type="entry name" value="HIV-1-like_HR1-HR2"/>
    <property type="match status" value="1"/>
</dbReference>
<dbReference type="GO" id="GO:0020002">
    <property type="term" value="C:host cell plasma membrane"/>
    <property type="evidence" value="ECO:0007669"/>
    <property type="project" value="UniProtKB-SubCell"/>
</dbReference>
<keyword evidence="21 32" id="KW-1164">Virus endocytosis by host</keyword>
<feature type="disulfide bond" evidence="32">
    <location>
        <begin position="229"/>
        <end position="240"/>
    </location>
</feature>
<comment type="domain">
    <text evidence="32">The YXXL motif is involved in determining the exact site of viral release at the surface of infected mononuclear cells and promotes endocytosis. YXXL and di-leucine endocytosis motifs interact directly or indirectly with the clathrin adapter complexes, opperate independently, and their activities are not additive.</text>
</comment>
<keyword evidence="16 32" id="KW-0732">Signal</keyword>
<evidence type="ECO:0000256" key="4">
    <source>
        <dbReference type="ARBA" id="ARBA00004563"/>
    </source>
</evidence>
<dbReference type="GO" id="GO:0019082">
    <property type="term" value="P:viral protein processing"/>
    <property type="evidence" value="ECO:0007669"/>
    <property type="project" value="UniProtKB-UniRule"/>
</dbReference>
<evidence type="ECO:0000256" key="26">
    <source>
        <dbReference type="ARBA" id="ARBA00023139"/>
    </source>
</evidence>
<keyword evidence="25 32" id="KW-0472">Membrane</keyword>
<dbReference type="GO" id="GO:1903908">
    <property type="term" value="P:positive regulation of plasma membrane raft polarization"/>
    <property type="evidence" value="ECO:0007669"/>
    <property type="project" value="UniProtKB-UniRule"/>
</dbReference>
<reference evidence="37" key="1">
    <citation type="journal article" date="2020" name="PLoS Pathog.">
        <title>Molecular dating and viral load growth rates suggested that the eclipse phase lasted about a week in HIV-1 infected adults in East Africa and Thailand.</title>
        <authorList>
            <consortium name="RV217 Study Team"/>
            <person name="Rolland M."/>
            <person name="Tovanabutra S."/>
            <person name="Dearlove B."/>
            <person name="Li Y."/>
            <person name="Owen C.L."/>
            <person name="Lewitus E."/>
            <person name="Sanders-Buell E."/>
            <person name="Bose M."/>
            <person name="O'Sullivan A."/>
            <person name="Rossenkhan R."/>
            <person name="Labuschagne J.P.L."/>
            <person name="Edlefsen P.T."/>
            <person name="Reeves D.B."/>
            <person name="Kijak G."/>
            <person name="Miller S."/>
            <person name="Poltavee K."/>
            <person name="Lee J."/>
            <person name="Bonar L."/>
            <person name="Harbolick E."/>
            <person name="Ahani B."/>
            <person name="Pham P."/>
            <person name="Kibuuka H."/>
            <person name="Maganga L."/>
            <person name="Nitayaphan S."/>
            <person name="Sawe F.K."/>
            <person name="Eller L.A."/>
            <person name="Gramzinski R."/>
            <person name="Kim J.H."/>
            <person name="Michael N.L."/>
            <person name="Robb M.L."/>
        </authorList>
    </citation>
    <scope>NUCLEOTIDE SEQUENCE</scope>
    <source>
        <strain evidence="37">30124v01_04</strain>
    </source>
</reference>
<dbReference type="SUPFAM" id="SSF58069">
    <property type="entry name" value="Virus ectodomain"/>
    <property type="match status" value="1"/>
</dbReference>
<dbReference type="GO" id="GO:0075512">
    <property type="term" value="P:clathrin-dependent endocytosis of virus by host cell"/>
    <property type="evidence" value="ECO:0007669"/>
    <property type="project" value="UniProtKB-UniRule"/>
</dbReference>
<evidence type="ECO:0000256" key="12">
    <source>
        <dbReference type="ARBA" id="ARBA00022595"/>
    </source>
</evidence>
<dbReference type="Gene3D" id="2.170.40.20">
    <property type="entry name" value="Human immunodeficiency virus 1, Gp160, envelope glycoprotein"/>
    <property type="match status" value="2"/>
</dbReference>
<keyword evidence="9 32" id="KW-1032">Host cell membrane</keyword>
<keyword evidence="28 32" id="KW-0325">Glycoprotein</keyword>
<dbReference type="FunFam" id="1.20.5.490:FF:000001">
    <property type="entry name" value="Envelope glycoprotein gp160"/>
    <property type="match status" value="1"/>
</dbReference>
<comment type="miscellaneous">
    <text evidence="32">Inhibitors targeting HIV-1 viral envelope proteins are used as antiretroviral drugs. Attachment of virions to the cell surface via non-specific interactions and CD4 binding can be blocked by inhibitors that include cyanovirin-N, cyclotriazadisulfonamide analogs, PRO 2000, TNX 355 and PRO 542. In addition, BMS 806 can block CD4-induced conformational changes. Env interactions with the coreceptor molecules can be targeted by CCR5 antagonists including SCH-D, maraviroc (UK 427857) and aplaviroc (GW 873140), and the CXCR4 antagonist AMD 070. Fusion of viral and cellular membranes can be inhibited by peptides such as enfuvirtide and tifuvirtide (T 1249). Resistance to inhibitors associated with mutations in Env are observed. Most of the time, single mutations confer only a modest reduction in drug susceptibility. Combination of several mutations is usually required to develop a high-level drug resistance.</text>
</comment>
<dbReference type="FunFam" id="2.170.40.20:FF:000003">
    <property type="entry name" value="Envelope glycoprotein gp160"/>
    <property type="match status" value="1"/>
</dbReference>
<keyword evidence="29 32" id="KW-0899">Viral immunoevasion</keyword>
<comment type="similarity">
    <text evidence="32">Belongs to the HIV-1 env protein family.</text>
</comment>
<keyword evidence="13 32" id="KW-0165">Cleavage on pair of basic residues</keyword>
<dbReference type="GO" id="GO:0044175">
    <property type="term" value="C:host cell endosome membrane"/>
    <property type="evidence" value="ECO:0007669"/>
    <property type="project" value="UniProtKB-SubCell"/>
</dbReference>
<dbReference type="InterPro" id="IPR000777">
    <property type="entry name" value="HIV1_Gp120"/>
</dbReference>
<evidence type="ECO:0000256" key="21">
    <source>
        <dbReference type="ARBA" id="ARBA00022890"/>
    </source>
</evidence>
<feature type="transmembrane region" description="Helical" evidence="33">
    <location>
        <begin position="516"/>
        <end position="539"/>
    </location>
</feature>
<evidence type="ECO:0000256" key="24">
    <source>
        <dbReference type="ARBA" id="ARBA00023054"/>
    </source>
</evidence>
<evidence type="ECO:0000256" key="7">
    <source>
        <dbReference type="ARBA" id="ARBA00022506"/>
    </source>
</evidence>
<keyword evidence="7 32" id="KW-1168">Fusion of virus membrane with host membrane</keyword>
<dbReference type="GO" id="GO:0019062">
    <property type="term" value="P:virion attachment to host cell"/>
    <property type="evidence" value="ECO:0007669"/>
    <property type="project" value="UniProtKB-UniRule"/>
</dbReference>
<comment type="function">
    <text evidence="32">Transmembrane protein gp41: Acts as a class I viral fusion protein. Under the current model, the protein has at least 3 conformational states: pre-fusion native state, pre-hairpin intermediate state, and post-fusion hairpin state. During fusion of viral and target intracellular membranes, the coiled coil regions (heptad repeats) assume a trimer-of-hairpins structure, positioning the fusion peptide in close proximity to the C-terminal region of the ectodomain. The formation of this structure appears to drive apposition and subsequent fusion of viral and target cell membranes. Complete fusion occurs in host cell endosomes and is dynamin-dependent, however some lipid transfer might occur at the plasma membrane. The virus undergoes clathrin-dependent internalization long before endosomal fusion, thus minimizing the surface exposure of conserved viral epitopes during fusion and reducing the efficacy of inhibitors targeting these epitopes. Membranes fusion leads to delivery of the nucleocapsid into the cytoplasm.</text>
</comment>
<name>A0A6C1ABW8_HV1</name>
<comment type="PTM">
    <text evidence="32">Highly glycosylated by host. The high number of glycan on the protein is reffered to as 'glycan shield' because it contributes to hide protein sequence from adaptive immune system.</text>
</comment>
<feature type="chain" id="PRO_5025740530" description="Transmembrane protein gp41" evidence="32">
    <location>
        <begin position="516"/>
        <end position="867"/>
    </location>
</feature>
<keyword evidence="27 32" id="KW-1015">Disulfide bond</keyword>